<keyword evidence="1" id="KW-0732">Signal</keyword>
<dbReference type="Proteomes" id="UP000194420">
    <property type="component" value="Unassembled WGS sequence"/>
</dbReference>
<sequence>MNLSALVWLALVPLATGPLPAQERSLVVTLCSGGTISIPIGNNSDQQPSAPPCLQKGCHAGTCRKRS</sequence>
<reference evidence="3" key="1">
    <citation type="submission" date="2017-04" db="EMBL/GenBank/DDBJ databases">
        <authorList>
            <person name="Varghese N."/>
            <person name="Submissions S."/>
        </authorList>
    </citation>
    <scope>NUCLEOTIDE SEQUENCE [LARGE SCALE GENOMIC DNA]</scope>
</reference>
<evidence type="ECO:0000256" key="1">
    <source>
        <dbReference type="SAM" id="SignalP"/>
    </source>
</evidence>
<organism evidence="2 3">
    <name type="scientific">Altererythrobacter xiamenensis</name>
    <dbReference type="NCBI Taxonomy" id="1316679"/>
    <lineage>
        <taxon>Bacteria</taxon>
        <taxon>Pseudomonadati</taxon>
        <taxon>Pseudomonadota</taxon>
        <taxon>Alphaproteobacteria</taxon>
        <taxon>Sphingomonadales</taxon>
        <taxon>Erythrobacteraceae</taxon>
        <taxon>Altererythrobacter</taxon>
    </lineage>
</organism>
<name>A0A1Y6F4Z3_9SPHN</name>
<dbReference type="EMBL" id="FXWG01000002">
    <property type="protein sequence ID" value="SMQ69589.1"/>
    <property type="molecule type" value="Genomic_DNA"/>
</dbReference>
<feature type="chain" id="PRO_5013232509" evidence="1">
    <location>
        <begin position="22"/>
        <end position="67"/>
    </location>
</feature>
<protein>
    <submittedName>
        <fullName evidence="2">Uncharacterized protein</fullName>
    </submittedName>
</protein>
<dbReference type="AlphaFoldDB" id="A0A1Y6F4Z3"/>
<gene>
    <name evidence="2" type="ORF">SAMN06297468_1774</name>
</gene>
<evidence type="ECO:0000313" key="2">
    <source>
        <dbReference type="EMBL" id="SMQ69589.1"/>
    </source>
</evidence>
<keyword evidence="3" id="KW-1185">Reference proteome</keyword>
<evidence type="ECO:0000313" key="3">
    <source>
        <dbReference type="Proteomes" id="UP000194420"/>
    </source>
</evidence>
<feature type="signal peptide" evidence="1">
    <location>
        <begin position="1"/>
        <end position="21"/>
    </location>
</feature>
<accession>A0A1Y6F4Z3</accession>
<proteinExistence type="predicted"/>